<evidence type="ECO:0000259" key="7">
    <source>
        <dbReference type="PROSITE" id="PS50048"/>
    </source>
</evidence>
<protein>
    <recommendedName>
        <fullName evidence="7">Zn(2)-C6 fungal-type domain-containing protein</fullName>
    </recommendedName>
</protein>
<keyword evidence="9" id="KW-1185">Reference proteome</keyword>
<gene>
    <name evidence="8" type="ORF">FIBSPDRAFT_949187</name>
</gene>
<dbReference type="CDD" id="cd00067">
    <property type="entry name" value="GAL4"/>
    <property type="match status" value="1"/>
</dbReference>
<sequence length="334" mass="37095">MSRRSSKACEPCRLRKRKCDFDPSRNACDGCTKFGEEISCVVREKPRPKRTRVTTKPLERTLHVRPSSSRSRLDSDASDSAALPPSESFISQIEDAVRDMAASSFGLEVDVKLSPENALPMKQSSPPLPIALLGLDVQNPDAYALARHWVDTHLEGIHHNTPFLHPPQLYDILGRLFNRGSLDEPSLRSDELALLYIILALGSLRADTFDNVAGQHHSFAMNSDNLLNPSRSSPLLHSRPALGTGEISLALYRHSLDEMDSVDTPSETAVQALFLLHTYVSNTMMGRKSRDFVARAVMMAHEIGLNRLKPESTVGNGLSTRRAVLFLYVYFSDV</sequence>
<dbReference type="InterPro" id="IPR050815">
    <property type="entry name" value="TF_fung"/>
</dbReference>
<keyword evidence="3" id="KW-0805">Transcription regulation</keyword>
<dbReference type="GO" id="GO:0003677">
    <property type="term" value="F:DNA binding"/>
    <property type="evidence" value="ECO:0007669"/>
    <property type="project" value="InterPro"/>
</dbReference>
<evidence type="ECO:0000256" key="6">
    <source>
        <dbReference type="SAM" id="MobiDB-lite"/>
    </source>
</evidence>
<feature type="domain" description="Zn(2)-C6 fungal-type" evidence="7">
    <location>
        <begin position="8"/>
        <end position="42"/>
    </location>
</feature>
<dbReference type="CDD" id="cd12148">
    <property type="entry name" value="fungal_TF_MHR"/>
    <property type="match status" value="1"/>
</dbReference>
<dbReference type="GO" id="GO:0006351">
    <property type="term" value="P:DNA-templated transcription"/>
    <property type="evidence" value="ECO:0007669"/>
    <property type="project" value="InterPro"/>
</dbReference>
<dbReference type="Pfam" id="PF04082">
    <property type="entry name" value="Fungal_trans"/>
    <property type="match status" value="1"/>
</dbReference>
<organism evidence="8 9">
    <name type="scientific">Athelia psychrophila</name>
    <dbReference type="NCBI Taxonomy" id="1759441"/>
    <lineage>
        <taxon>Eukaryota</taxon>
        <taxon>Fungi</taxon>
        <taxon>Dikarya</taxon>
        <taxon>Basidiomycota</taxon>
        <taxon>Agaricomycotina</taxon>
        <taxon>Agaricomycetes</taxon>
        <taxon>Agaricomycetidae</taxon>
        <taxon>Atheliales</taxon>
        <taxon>Atheliaceae</taxon>
        <taxon>Athelia</taxon>
    </lineage>
</organism>
<dbReference type="PANTHER" id="PTHR47338">
    <property type="entry name" value="ZN(II)2CYS6 TRANSCRIPTION FACTOR (EUROFUNG)-RELATED"/>
    <property type="match status" value="1"/>
</dbReference>
<evidence type="ECO:0000256" key="3">
    <source>
        <dbReference type="ARBA" id="ARBA00023015"/>
    </source>
</evidence>
<dbReference type="InterPro" id="IPR007219">
    <property type="entry name" value="XnlR_reg_dom"/>
</dbReference>
<reference evidence="8 9" key="1">
    <citation type="journal article" date="2016" name="Mol. Biol. Evol.">
        <title>Comparative Genomics of Early-Diverging Mushroom-Forming Fungi Provides Insights into the Origins of Lignocellulose Decay Capabilities.</title>
        <authorList>
            <person name="Nagy L.G."/>
            <person name="Riley R."/>
            <person name="Tritt A."/>
            <person name="Adam C."/>
            <person name="Daum C."/>
            <person name="Floudas D."/>
            <person name="Sun H."/>
            <person name="Yadav J.S."/>
            <person name="Pangilinan J."/>
            <person name="Larsson K.H."/>
            <person name="Matsuura K."/>
            <person name="Barry K."/>
            <person name="Labutti K."/>
            <person name="Kuo R."/>
            <person name="Ohm R.A."/>
            <person name="Bhattacharya S.S."/>
            <person name="Shirouzu T."/>
            <person name="Yoshinaga Y."/>
            <person name="Martin F.M."/>
            <person name="Grigoriev I.V."/>
            <person name="Hibbett D.S."/>
        </authorList>
    </citation>
    <scope>NUCLEOTIDE SEQUENCE [LARGE SCALE GENOMIC DNA]</scope>
    <source>
        <strain evidence="8 9">CBS 109695</strain>
    </source>
</reference>
<dbReference type="GO" id="GO:0008270">
    <property type="term" value="F:zinc ion binding"/>
    <property type="evidence" value="ECO:0007669"/>
    <property type="project" value="InterPro"/>
</dbReference>
<dbReference type="Gene3D" id="4.10.240.10">
    <property type="entry name" value="Zn(2)-C6 fungal-type DNA-binding domain"/>
    <property type="match status" value="1"/>
</dbReference>
<accession>A0A166PZA7</accession>
<dbReference type="InterPro" id="IPR001138">
    <property type="entry name" value="Zn2Cys6_DnaBD"/>
</dbReference>
<evidence type="ECO:0000256" key="1">
    <source>
        <dbReference type="ARBA" id="ARBA00004123"/>
    </source>
</evidence>
<dbReference type="SMART" id="SM00066">
    <property type="entry name" value="GAL4"/>
    <property type="match status" value="1"/>
</dbReference>
<keyword evidence="2" id="KW-0479">Metal-binding</keyword>
<dbReference type="GO" id="GO:0005634">
    <property type="term" value="C:nucleus"/>
    <property type="evidence" value="ECO:0007669"/>
    <property type="project" value="UniProtKB-SubCell"/>
</dbReference>
<dbReference type="AlphaFoldDB" id="A0A166PZA7"/>
<proteinExistence type="predicted"/>
<dbReference type="SUPFAM" id="SSF57701">
    <property type="entry name" value="Zn2/Cys6 DNA-binding domain"/>
    <property type="match status" value="1"/>
</dbReference>
<feature type="region of interest" description="Disordered" evidence="6">
    <location>
        <begin position="63"/>
        <end position="85"/>
    </location>
</feature>
<keyword evidence="4" id="KW-0804">Transcription</keyword>
<dbReference type="EMBL" id="KV417513">
    <property type="protein sequence ID" value="KZP26603.1"/>
    <property type="molecule type" value="Genomic_DNA"/>
</dbReference>
<dbReference type="GO" id="GO:0000981">
    <property type="term" value="F:DNA-binding transcription factor activity, RNA polymerase II-specific"/>
    <property type="evidence" value="ECO:0007669"/>
    <property type="project" value="InterPro"/>
</dbReference>
<dbReference type="PANTHER" id="PTHR47338:SF10">
    <property type="entry name" value="TRANSCRIPTION FACTOR DOMAIN-CONTAINING PROTEIN-RELATED"/>
    <property type="match status" value="1"/>
</dbReference>
<dbReference type="PROSITE" id="PS00463">
    <property type="entry name" value="ZN2_CY6_FUNGAL_1"/>
    <property type="match status" value="1"/>
</dbReference>
<name>A0A166PZA7_9AGAM</name>
<evidence type="ECO:0000256" key="5">
    <source>
        <dbReference type="ARBA" id="ARBA00023242"/>
    </source>
</evidence>
<evidence type="ECO:0000313" key="8">
    <source>
        <dbReference type="EMBL" id="KZP26603.1"/>
    </source>
</evidence>
<keyword evidence="5" id="KW-0539">Nucleus</keyword>
<comment type="subcellular location">
    <subcellularLocation>
        <location evidence="1">Nucleus</location>
    </subcellularLocation>
</comment>
<dbReference type="OrthoDB" id="2399539at2759"/>
<evidence type="ECO:0000256" key="2">
    <source>
        <dbReference type="ARBA" id="ARBA00022723"/>
    </source>
</evidence>
<evidence type="ECO:0000313" key="9">
    <source>
        <dbReference type="Proteomes" id="UP000076532"/>
    </source>
</evidence>
<dbReference type="Proteomes" id="UP000076532">
    <property type="component" value="Unassembled WGS sequence"/>
</dbReference>
<dbReference type="Pfam" id="PF00172">
    <property type="entry name" value="Zn_clus"/>
    <property type="match status" value="1"/>
</dbReference>
<evidence type="ECO:0000256" key="4">
    <source>
        <dbReference type="ARBA" id="ARBA00023163"/>
    </source>
</evidence>
<dbReference type="InterPro" id="IPR036864">
    <property type="entry name" value="Zn2-C6_fun-type_DNA-bd_sf"/>
</dbReference>
<dbReference type="PROSITE" id="PS50048">
    <property type="entry name" value="ZN2_CY6_FUNGAL_2"/>
    <property type="match status" value="1"/>
</dbReference>